<comment type="caution">
    <text evidence="2">The sequence shown here is derived from an EMBL/GenBank/DDBJ whole genome shotgun (WGS) entry which is preliminary data.</text>
</comment>
<keyword evidence="3" id="KW-1185">Reference proteome</keyword>
<keyword evidence="1" id="KW-1133">Transmembrane helix</keyword>
<protein>
    <submittedName>
        <fullName evidence="2">Uncharacterized protein</fullName>
    </submittedName>
</protein>
<proteinExistence type="predicted"/>
<dbReference type="Proteomes" id="UP000054805">
    <property type="component" value="Unassembled WGS sequence"/>
</dbReference>
<evidence type="ECO:0000313" key="3">
    <source>
        <dbReference type="Proteomes" id="UP000054805"/>
    </source>
</evidence>
<keyword evidence="1" id="KW-0472">Membrane</keyword>
<dbReference type="EMBL" id="JYDS01000433">
    <property type="protein sequence ID" value="KRZ06733.1"/>
    <property type="molecule type" value="Genomic_DNA"/>
</dbReference>
<evidence type="ECO:0000313" key="2">
    <source>
        <dbReference type="EMBL" id="KRZ06733.1"/>
    </source>
</evidence>
<organism evidence="2 3">
    <name type="scientific">Trichinella pseudospiralis</name>
    <name type="common">Parasitic roundworm</name>
    <dbReference type="NCBI Taxonomy" id="6337"/>
    <lineage>
        <taxon>Eukaryota</taxon>
        <taxon>Metazoa</taxon>
        <taxon>Ecdysozoa</taxon>
        <taxon>Nematoda</taxon>
        <taxon>Enoplea</taxon>
        <taxon>Dorylaimia</taxon>
        <taxon>Trichinellida</taxon>
        <taxon>Trichinellidae</taxon>
        <taxon>Trichinella</taxon>
    </lineage>
</organism>
<sequence length="81" mass="9317">MNHIFRPCTWCGTAVEKDKNINVNGNGKLRANRLLYGSTVPAIPDAWPRLINWSRHVQMSAFMLTPAIFGIYWYLLRVPTL</sequence>
<dbReference type="AlphaFoldDB" id="A0A0V1H8B5"/>
<keyword evidence="1" id="KW-0812">Transmembrane</keyword>
<name>A0A0V1H8B5_TRIPS</name>
<gene>
    <name evidence="2" type="ORF">T4B_3574</name>
</gene>
<accession>A0A0V1H8B5</accession>
<reference evidence="2 3" key="1">
    <citation type="submission" date="2015-01" db="EMBL/GenBank/DDBJ databases">
        <title>Evolution of Trichinella species and genotypes.</title>
        <authorList>
            <person name="Korhonen P.K."/>
            <person name="Edoardo P."/>
            <person name="Giuseppe L.R."/>
            <person name="Gasser R.B."/>
        </authorList>
    </citation>
    <scope>NUCLEOTIDE SEQUENCE [LARGE SCALE GENOMIC DNA]</scope>
    <source>
        <strain evidence="2">ISS588</strain>
    </source>
</reference>
<feature type="transmembrane region" description="Helical" evidence="1">
    <location>
        <begin position="57"/>
        <end position="75"/>
    </location>
</feature>
<evidence type="ECO:0000256" key="1">
    <source>
        <dbReference type="SAM" id="Phobius"/>
    </source>
</evidence>